<name>A0A4Y9J6I6_9STRE</name>
<dbReference type="RefSeq" id="WP_135182960.1">
    <property type="nucleotide sequence ID" value="NZ_JADGKZ010000035.1"/>
</dbReference>
<proteinExistence type="predicted"/>
<dbReference type="Proteomes" id="UP000297253">
    <property type="component" value="Unassembled WGS sequence"/>
</dbReference>
<organism evidence="1 2">
    <name type="scientific">Streptococcus cuniculi</name>
    <dbReference type="NCBI Taxonomy" id="1432788"/>
    <lineage>
        <taxon>Bacteria</taxon>
        <taxon>Bacillati</taxon>
        <taxon>Bacillota</taxon>
        <taxon>Bacilli</taxon>
        <taxon>Lactobacillales</taxon>
        <taxon>Streptococcaceae</taxon>
        <taxon>Streptococcus</taxon>
    </lineage>
</organism>
<dbReference type="EMBL" id="SPPD01000035">
    <property type="protein sequence ID" value="TFU96623.1"/>
    <property type="molecule type" value="Genomic_DNA"/>
</dbReference>
<evidence type="ECO:0000313" key="2">
    <source>
        <dbReference type="Proteomes" id="UP000297253"/>
    </source>
</evidence>
<dbReference type="AlphaFoldDB" id="A0A4Y9J6I6"/>
<reference evidence="1 2" key="1">
    <citation type="submission" date="2019-03" db="EMBL/GenBank/DDBJ databases">
        <title>Diversity of the mouse oral microbiome.</title>
        <authorList>
            <person name="Joseph S."/>
            <person name="Aduse-Opoku J."/>
            <person name="Curtis M."/>
            <person name="Wade W."/>
            <person name="Hashim A."/>
        </authorList>
    </citation>
    <scope>NUCLEOTIDE SEQUENCE [LARGE SCALE GENOMIC DNA]</scope>
    <source>
        <strain evidence="1 2">WM131</strain>
    </source>
</reference>
<comment type="caution">
    <text evidence="1">The sequence shown here is derived from an EMBL/GenBank/DDBJ whole genome shotgun (WGS) entry which is preliminary data.</text>
</comment>
<dbReference type="OrthoDB" id="9938823at2"/>
<protein>
    <submittedName>
        <fullName evidence="1">Uncharacterized protein</fullName>
    </submittedName>
</protein>
<gene>
    <name evidence="1" type="ORF">E4T82_11795</name>
</gene>
<evidence type="ECO:0000313" key="1">
    <source>
        <dbReference type="EMBL" id="TFU96623.1"/>
    </source>
</evidence>
<accession>A0A4Y9J6I6</accession>
<sequence length="113" mass="13501">MDDKEKLYLKLYIFSLERIREFVLSHYDEALARKITQNLASRDNQHMARYCFQALRLDFSITENMKSRVASCFEAFLRDSEQVTSTEQLFEFAKNTIPTYLCTFRMYLNGSKR</sequence>